<evidence type="ECO:0000313" key="2">
    <source>
        <dbReference type="EMBL" id="CAK0845188.1"/>
    </source>
</evidence>
<protein>
    <submittedName>
        <fullName evidence="2">Uncharacterized protein</fullName>
    </submittedName>
</protein>
<gene>
    <name evidence="2" type="ORF">PCOR1329_LOCUS39063</name>
</gene>
<feature type="compositionally biased region" description="Pro residues" evidence="1">
    <location>
        <begin position="469"/>
        <end position="479"/>
    </location>
</feature>
<accession>A0ABN9TH14</accession>
<feature type="region of interest" description="Disordered" evidence="1">
    <location>
        <begin position="101"/>
        <end position="126"/>
    </location>
</feature>
<feature type="region of interest" description="Disordered" evidence="1">
    <location>
        <begin position="459"/>
        <end position="516"/>
    </location>
</feature>
<name>A0ABN9TH14_9DINO</name>
<dbReference type="Proteomes" id="UP001189429">
    <property type="component" value="Unassembled WGS sequence"/>
</dbReference>
<proteinExistence type="predicted"/>
<sequence length="516" mass="56106">MTHRTDIPFTRAAAALWLLTLYSPLTLGIGFKPELKLELQTELGPKTAGAHSREAAHSTRLMSAQALQYFRGIENASSKSPLLLMTLKSSEVVSIGGDFMPSEEFQSSGGEQRQRQGQGAGLPWGIGSPQTGSSYPVFQYSGMPTLDFPKSGIEYSLEAGGNLQSFSSARQDVKILTQVLENITNGFYLDTNGGDGERPSNTLLLELTGWRGLITEPMLYTYASLWGKMRKAWIFLGCMSPHENATKIGFDWYGNIDENSGHRIHAYPINSFLAEMGGLSTVDFWNLKTGNYEAEVLNETLLHSGSNIEFGVVLVSYDGRGSGLGDSSWVQPRTKADTTDEIWAIFQSAGFNYIGGLDAYLNDDPTPSYEYRDHVFVNPAYFTARNIPVPGTVKAAPPPRLAVIPSNARSWQSFWHTWDEGLTHDQEVEVLVNYISRARAAAAPTEGAAKAHRVDPVHRGLQEGGEPVQPDPELQPHPPAAGLGLGGRGQRPEARPLAHPARSVGSAGLTAEAAEV</sequence>
<dbReference type="PANTHER" id="PTHR34009:SF2">
    <property type="entry name" value="PROTEIN STAR"/>
    <property type="match status" value="1"/>
</dbReference>
<dbReference type="PANTHER" id="PTHR34009">
    <property type="entry name" value="PROTEIN STAR"/>
    <property type="match status" value="1"/>
</dbReference>
<feature type="compositionally biased region" description="Low complexity" evidence="1">
    <location>
        <begin position="106"/>
        <end position="117"/>
    </location>
</feature>
<organism evidence="2 3">
    <name type="scientific">Prorocentrum cordatum</name>
    <dbReference type="NCBI Taxonomy" id="2364126"/>
    <lineage>
        <taxon>Eukaryota</taxon>
        <taxon>Sar</taxon>
        <taxon>Alveolata</taxon>
        <taxon>Dinophyceae</taxon>
        <taxon>Prorocentrales</taxon>
        <taxon>Prorocentraceae</taxon>
        <taxon>Prorocentrum</taxon>
    </lineage>
</organism>
<evidence type="ECO:0000256" key="1">
    <source>
        <dbReference type="SAM" id="MobiDB-lite"/>
    </source>
</evidence>
<comment type="caution">
    <text evidence="2">The sequence shown here is derived from an EMBL/GenBank/DDBJ whole genome shotgun (WGS) entry which is preliminary data.</text>
</comment>
<dbReference type="EMBL" id="CAUYUJ010014721">
    <property type="protein sequence ID" value="CAK0845188.1"/>
    <property type="molecule type" value="Genomic_DNA"/>
</dbReference>
<dbReference type="InterPro" id="IPR053202">
    <property type="entry name" value="EGF_Rcpt_Signaling_Reg"/>
</dbReference>
<keyword evidence="3" id="KW-1185">Reference proteome</keyword>
<reference evidence="2" key="1">
    <citation type="submission" date="2023-10" db="EMBL/GenBank/DDBJ databases">
        <authorList>
            <person name="Chen Y."/>
            <person name="Shah S."/>
            <person name="Dougan E. K."/>
            <person name="Thang M."/>
            <person name="Chan C."/>
        </authorList>
    </citation>
    <scope>NUCLEOTIDE SEQUENCE [LARGE SCALE GENOMIC DNA]</scope>
</reference>
<evidence type="ECO:0000313" key="3">
    <source>
        <dbReference type="Proteomes" id="UP001189429"/>
    </source>
</evidence>